<accession>A0A7X1VNP1</accession>
<gene>
    <name evidence="1" type="ORF">GFJ39_12580</name>
</gene>
<organism evidence="1 2">
    <name type="scientific">Gluconobacter aidae</name>
    <dbReference type="NCBI Taxonomy" id="2662454"/>
    <lineage>
        <taxon>Bacteria</taxon>
        <taxon>Pseudomonadati</taxon>
        <taxon>Pseudomonadota</taxon>
        <taxon>Alphaproteobacteria</taxon>
        <taxon>Acetobacterales</taxon>
        <taxon>Acetobacteraceae</taxon>
        <taxon>Gluconobacter</taxon>
    </lineage>
</organism>
<comment type="caution">
    <text evidence="1">The sequence shown here is derived from an EMBL/GenBank/DDBJ whole genome shotgun (WGS) entry which is preliminary data.</text>
</comment>
<proteinExistence type="predicted"/>
<dbReference type="AlphaFoldDB" id="A0A7X1VNP1"/>
<name>A0A7X1VNP1_9PROT</name>
<evidence type="ECO:0000313" key="2">
    <source>
        <dbReference type="Proteomes" id="UP000432209"/>
    </source>
</evidence>
<keyword evidence="2" id="KW-1185">Reference proteome</keyword>
<evidence type="ECO:0000313" key="1">
    <source>
        <dbReference type="EMBL" id="MQS00004.1"/>
    </source>
</evidence>
<reference evidence="1 2" key="1">
    <citation type="submission" date="2019-10" db="EMBL/GenBank/DDBJ databases">
        <title>Gluconobacter aidae sp. nov., a novel species of acetic acid bacteria isolated in Thailand.</title>
        <authorList>
            <person name="Yukphan P."/>
            <person name="Charoenyingcharoen P."/>
            <person name="Malimas S."/>
            <person name="Muramatsu Y."/>
            <person name="Nakagawa Y."/>
            <person name="Tanasupawat S."/>
            <person name="Yamada Y."/>
        </authorList>
    </citation>
    <scope>NUCLEOTIDE SEQUENCE [LARGE SCALE GENOMIC DNA]</scope>
    <source>
        <strain evidence="1 2">AC10</strain>
    </source>
</reference>
<dbReference type="EMBL" id="WIPH01000046">
    <property type="protein sequence ID" value="MQS00004.1"/>
    <property type="molecule type" value="Genomic_DNA"/>
</dbReference>
<sequence>MTAHISVFRKSSRPACQGYRKQNLLPHTSGSPKNLPRLPPFFIPDANSHEATAASRDKYSENVFVQMIYPVISPCPEAKFFRKITQTEKRFYYSTYI</sequence>
<dbReference type="RefSeq" id="WP_153431643.1">
    <property type="nucleotide sequence ID" value="NZ_WIPH01000046.1"/>
</dbReference>
<protein>
    <submittedName>
        <fullName evidence="1">Uncharacterized protein</fullName>
    </submittedName>
</protein>
<dbReference type="Proteomes" id="UP000432209">
    <property type="component" value="Unassembled WGS sequence"/>
</dbReference>